<sequence>MLEKINYILQLLLHFELYAVSLVAFVFSLMGTVNEKYAFLLELENSTRSVINVSFLAVFLLGPCVFVTTTWGVHKLILCYHKQTKVCDNYYIKTIITVVHLLAISYWTLFVVYQPQIYNNGHIPLLDAFARDYDRQSLCWNNVVLKKYEVHDFNAILVHNLNPIFVSTNCVYLDNYIKKCVGCRLELRHNEPTIFNQNQVALMMIAILLIVLHCWNMYILRKEMRKRPVIQSGESAELKYDDTDKEEEEQFQSNKRMLEIISEDRRQIDFEFMPLTTFSYVDEVECPLVRLSEPKQVTINLPPSSPDSGISEPHYAVPKPIKSIYSVPDRRKIKPVPPPRNPVPQHRKKNSLATKPIYVNIDTVF</sequence>
<reference evidence="2 3" key="1">
    <citation type="journal article" date="2002" name="Virus Genes">
        <title>Identification and characterization of Hyphantria cunea nucleopolyhedrovirus homologous repeated regions.</title>
        <authorList>
            <person name="FelipeAlves C.A."/>
            <person name="Ikeda M."/>
            <person name="Kobayashi M."/>
        </authorList>
    </citation>
    <scope>NUCLEOTIDE SEQUENCE [LARGE SCALE GENOMIC DNA]</scope>
</reference>
<organismHost>
    <name type="scientific">Lepidoptera</name>
    <name type="common">moths &amp; butterflies</name>
    <dbReference type="NCBI Taxonomy" id="7088"/>
</organismHost>
<dbReference type="KEGG" id="vg:3890563"/>
<protein>
    <submittedName>
        <fullName evidence="2">Actin rearrangement inducing factor 1</fullName>
    </submittedName>
</protein>
<dbReference type="GeneID" id="3890563"/>
<proteinExistence type="predicted"/>
<feature type="transmembrane region" description="Helical" evidence="1">
    <location>
        <begin position="90"/>
        <end position="113"/>
    </location>
</feature>
<dbReference type="Proteomes" id="UP000202376">
    <property type="component" value="Segment"/>
</dbReference>
<dbReference type="EMBL" id="AP009046">
    <property type="protein sequence ID" value="BAE72421.1"/>
    <property type="molecule type" value="Genomic_DNA"/>
</dbReference>
<dbReference type="RefSeq" id="YP_473320.1">
    <property type="nucleotide sequence ID" value="NC_007767.1"/>
</dbReference>
<evidence type="ECO:0000313" key="2">
    <source>
        <dbReference type="EMBL" id="BAE72421.1"/>
    </source>
</evidence>
<dbReference type="InterPro" id="IPR010639">
    <property type="entry name" value="Actin-rearrang-inducing_fac"/>
</dbReference>
<reference evidence="2 3" key="3">
    <citation type="journal article" date="2006" name="J. Gen. Virol.">
        <title>Gene organization and complete sequence of the Hyphantria cunea nucleopolyhedrovirus genome.</title>
        <authorList>
            <person name="Ikeda M."/>
            <person name="Shikata M."/>
            <person name="Shirata N."/>
            <person name="Chaeychomsri S."/>
            <person name="Kobayashi M."/>
        </authorList>
    </citation>
    <scope>NUCLEOTIDE SEQUENCE [LARGE SCALE GENOMIC DNA]</scope>
</reference>
<keyword evidence="1" id="KW-1133">Transmembrane helix</keyword>
<evidence type="ECO:0000313" key="3">
    <source>
        <dbReference type="Proteomes" id="UP000202376"/>
    </source>
</evidence>
<name>Q2NP66_NPVHC</name>
<feature type="transmembrane region" description="Helical" evidence="1">
    <location>
        <begin position="53"/>
        <end position="78"/>
    </location>
</feature>
<dbReference type="OrthoDB" id="9234at10239"/>
<keyword evidence="3" id="KW-1185">Reference proteome</keyword>
<dbReference type="Pfam" id="PF06770">
    <property type="entry name" value="Arif-1"/>
    <property type="match status" value="1"/>
</dbReference>
<feature type="transmembrane region" description="Helical" evidence="1">
    <location>
        <begin position="200"/>
        <end position="220"/>
    </location>
</feature>
<organism evidence="2 3">
    <name type="scientific">Hyphantria cunea nuclear polyhedrosis virus</name>
    <name type="common">HcNPV</name>
    <dbReference type="NCBI Taxonomy" id="28288"/>
    <lineage>
        <taxon>Viruses</taxon>
        <taxon>Viruses incertae sedis</taxon>
        <taxon>Naldaviricetes</taxon>
        <taxon>Lefavirales</taxon>
        <taxon>Baculoviridae</taxon>
        <taxon>Alphabaculovirus</taxon>
        <taxon>Alphabaculovirus hycuneae</taxon>
    </lineage>
</organism>
<evidence type="ECO:0000256" key="1">
    <source>
        <dbReference type="SAM" id="Phobius"/>
    </source>
</evidence>
<reference evidence="2 3" key="2">
    <citation type="journal article" date="2004" name="Virology">
        <title>Identification and functional analysis of Hyphantria cunea nucleopolyhedrovirus iap genes.</title>
        <authorList>
            <person name="Ikeda M."/>
            <person name="Yanagimoto K."/>
            <person name="Kobayashi M."/>
        </authorList>
    </citation>
    <scope>NUCLEOTIDE SEQUENCE [LARGE SCALE GENOMIC DNA]</scope>
</reference>
<accession>Q2NP66</accession>
<keyword evidence="1" id="KW-0812">Transmembrane</keyword>
<feature type="transmembrane region" description="Helical" evidence="1">
    <location>
        <begin position="12"/>
        <end position="33"/>
    </location>
</feature>
<gene>
    <name evidence="2" type="primary">arf1</name>
    <name evidence="2" type="ORF">HynVgp132</name>
</gene>
<keyword evidence="1" id="KW-0472">Membrane</keyword>